<dbReference type="PANTHER" id="PTHR10015:SF427">
    <property type="entry name" value="HEAT SHOCK FACTOR PROTEIN"/>
    <property type="match status" value="1"/>
</dbReference>
<keyword evidence="6" id="KW-0539">Nucleus</keyword>
<feature type="region of interest" description="Disordered" evidence="8">
    <location>
        <begin position="449"/>
        <end position="470"/>
    </location>
</feature>
<feature type="region of interest" description="Disordered" evidence="8">
    <location>
        <begin position="335"/>
        <end position="354"/>
    </location>
</feature>
<feature type="compositionally biased region" description="Acidic residues" evidence="8">
    <location>
        <begin position="307"/>
        <end position="323"/>
    </location>
</feature>
<evidence type="ECO:0000256" key="6">
    <source>
        <dbReference type="ARBA" id="ARBA00023242"/>
    </source>
</evidence>
<dbReference type="Pfam" id="PF00447">
    <property type="entry name" value="HSF_DNA-bind"/>
    <property type="match status" value="1"/>
</dbReference>
<feature type="region of interest" description="Disordered" evidence="8">
    <location>
        <begin position="1"/>
        <end position="52"/>
    </location>
</feature>
<evidence type="ECO:0000313" key="11">
    <source>
        <dbReference type="Proteomes" id="UP000318582"/>
    </source>
</evidence>
<dbReference type="SMART" id="SM00415">
    <property type="entry name" value="HSF"/>
    <property type="match status" value="1"/>
</dbReference>
<feature type="region of interest" description="Disordered" evidence="8">
    <location>
        <begin position="487"/>
        <end position="520"/>
    </location>
</feature>
<feature type="compositionally biased region" description="Polar residues" evidence="8">
    <location>
        <begin position="494"/>
        <end position="506"/>
    </location>
</feature>
<feature type="region of interest" description="Disordered" evidence="8">
    <location>
        <begin position="196"/>
        <end position="215"/>
    </location>
</feature>
<evidence type="ECO:0000256" key="8">
    <source>
        <dbReference type="SAM" id="MobiDB-lite"/>
    </source>
</evidence>
<sequence length="652" mass="72333">MTSNRVDVGLGAVNSRKRPAPTQEQEDLPTAILQRMPSIEDPSRTSSTPSSALQRIIKTNNSKRNHIPSGSDGAVQTGMPRNVMSASMARNVPAFLNKLYNMVTDPSTDGLIQWGPDGTTFIVQRHEDFARDVLPRFFKHNNFASFVRQLNMYGFHKIPHLQQGVLHSDGEPEMWEFSNPNFQRNQPDLLCLVSRKKGRDGGEDKDNNNQQHQNQATMDVNYIIQEIAAIKRHQLTISSDLKSIQRENQVLWSESVAVRDRYQRQQETIDKILRFLASIFSNKKPLMSKKRRLLLDRVPGGPAINDDAGEEDVGEDDEDDDALDSGNISQRIQDLIQSPPLNISSPEAGSLSSMFPNTQKLLAPSILSASPPPPNATDYGETSQAAVPLPYYEQPLLTDDPNYQVAVQATNNVADDIDLLQDHLHDISQLVGLDPSSLDDLGAYDMGDLLGRQNEHSSSSSSTAPALDGSEEDRRTLIALMKQFPSVFHPPPEQQEQYSGYQDSPLSSANNNSNSNDSILRSNAGQYQSVPLQSQSSTPSDLTDMTRIPQFLSNQNVPSASSALSAPARVRRTSNNPQSGSGQNIINTGNNINFQQQQLQQQPQRQQQLPEVNIDDLQNQLLTTENYDDLANIVIPDNMDPSDFDFLDDPPS</sequence>
<gene>
    <name evidence="10" type="ORF">PhCBS80983_g05844</name>
</gene>
<name>A0A507DUX1_9FUNG</name>
<proteinExistence type="inferred from homology"/>
<reference evidence="10 11" key="1">
    <citation type="journal article" date="2019" name="Sci. Rep.">
        <title>Comparative genomics of chytrid fungi reveal insights into the obligate biotrophic and pathogenic lifestyle of Synchytrium endobioticum.</title>
        <authorList>
            <person name="van de Vossenberg B.T.L.H."/>
            <person name="Warris S."/>
            <person name="Nguyen H.D.T."/>
            <person name="van Gent-Pelzer M.P.E."/>
            <person name="Joly D.L."/>
            <person name="van de Geest H.C."/>
            <person name="Bonants P.J.M."/>
            <person name="Smith D.S."/>
            <person name="Levesque C.A."/>
            <person name="van der Lee T.A.J."/>
        </authorList>
    </citation>
    <scope>NUCLEOTIDE SEQUENCE [LARGE SCALE GENOMIC DNA]</scope>
    <source>
        <strain evidence="10 11">CBS 809.83</strain>
    </source>
</reference>
<comment type="similarity">
    <text evidence="2 7">Belongs to the HSF family.</text>
</comment>
<dbReference type="STRING" id="109895.A0A507DUX1"/>
<dbReference type="PRINTS" id="PR00056">
    <property type="entry name" value="HSFDOMAIN"/>
</dbReference>
<evidence type="ECO:0000313" key="10">
    <source>
        <dbReference type="EMBL" id="TPX54680.1"/>
    </source>
</evidence>
<dbReference type="PROSITE" id="PS00434">
    <property type="entry name" value="HSF_DOMAIN"/>
    <property type="match status" value="1"/>
</dbReference>
<evidence type="ECO:0000256" key="3">
    <source>
        <dbReference type="ARBA" id="ARBA00023015"/>
    </source>
</evidence>
<comment type="caution">
    <text evidence="10">The sequence shown here is derived from an EMBL/GenBank/DDBJ whole genome shotgun (WGS) entry which is preliminary data.</text>
</comment>
<evidence type="ECO:0000256" key="1">
    <source>
        <dbReference type="ARBA" id="ARBA00004123"/>
    </source>
</evidence>
<accession>A0A507DUX1</accession>
<dbReference type="InterPro" id="IPR036388">
    <property type="entry name" value="WH-like_DNA-bd_sf"/>
</dbReference>
<keyword evidence="3" id="KW-0805">Transcription regulation</keyword>
<organism evidence="10 11">
    <name type="scientific">Powellomyces hirtus</name>
    <dbReference type="NCBI Taxonomy" id="109895"/>
    <lineage>
        <taxon>Eukaryota</taxon>
        <taxon>Fungi</taxon>
        <taxon>Fungi incertae sedis</taxon>
        <taxon>Chytridiomycota</taxon>
        <taxon>Chytridiomycota incertae sedis</taxon>
        <taxon>Chytridiomycetes</taxon>
        <taxon>Spizellomycetales</taxon>
        <taxon>Powellomycetaceae</taxon>
        <taxon>Powellomyces</taxon>
    </lineage>
</organism>
<feature type="compositionally biased region" description="Low complexity" evidence="8">
    <location>
        <begin position="507"/>
        <end position="520"/>
    </location>
</feature>
<comment type="subcellular location">
    <subcellularLocation>
        <location evidence="1">Nucleus</location>
    </subcellularLocation>
</comment>
<keyword evidence="5" id="KW-0804">Transcription</keyword>
<dbReference type="InterPro" id="IPR036390">
    <property type="entry name" value="WH_DNA-bd_sf"/>
</dbReference>
<dbReference type="Proteomes" id="UP000318582">
    <property type="component" value="Unassembled WGS sequence"/>
</dbReference>
<protein>
    <recommendedName>
        <fullName evidence="9">HSF-type DNA-binding domain-containing protein</fullName>
    </recommendedName>
</protein>
<dbReference type="InterPro" id="IPR000232">
    <property type="entry name" value="HSF_DNA-bd"/>
</dbReference>
<feature type="domain" description="HSF-type DNA-binding" evidence="9">
    <location>
        <begin position="134"/>
        <end position="158"/>
    </location>
</feature>
<evidence type="ECO:0000256" key="2">
    <source>
        <dbReference type="ARBA" id="ARBA00006403"/>
    </source>
</evidence>
<keyword evidence="11" id="KW-1185">Reference proteome</keyword>
<keyword evidence="4" id="KW-0238">DNA-binding</keyword>
<dbReference type="GO" id="GO:0003700">
    <property type="term" value="F:DNA-binding transcription factor activity"/>
    <property type="evidence" value="ECO:0007669"/>
    <property type="project" value="InterPro"/>
</dbReference>
<dbReference type="GO" id="GO:0005634">
    <property type="term" value="C:nucleus"/>
    <property type="evidence" value="ECO:0007669"/>
    <property type="project" value="UniProtKB-SubCell"/>
</dbReference>
<dbReference type="EMBL" id="QEAQ01000146">
    <property type="protein sequence ID" value="TPX54680.1"/>
    <property type="molecule type" value="Genomic_DNA"/>
</dbReference>
<evidence type="ECO:0000256" key="5">
    <source>
        <dbReference type="ARBA" id="ARBA00023163"/>
    </source>
</evidence>
<dbReference type="SUPFAM" id="SSF46785">
    <property type="entry name" value="Winged helix' DNA-binding domain"/>
    <property type="match status" value="1"/>
</dbReference>
<evidence type="ECO:0000256" key="7">
    <source>
        <dbReference type="RuleBase" id="RU004020"/>
    </source>
</evidence>
<dbReference type="GO" id="GO:0043565">
    <property type="term" value="F:sequence-specific DNA binding"/>
    <property type="evidence" value="ECO:0007669"/>
    <property type="project" value="InterPro"/>
</dbReference>
<feature type="region of interest" description="Disordered" evidence="8">
    <location>
        <begin position="552"/>
        <end position="588"/>
    </location>
</feature>
<feature type="compositionally biased region" description="Low complexity" evidence="8">
    <location>
        <begin position="558"/>
        <end position="568"/>
    </location>
</feature>
<feature type="region of interest" description="Disordered" evidence="8">
    <location>
        <begin position="297"/>
        <end position="325"/>
    </location>
</feature>
<feature type="region of interest" description="Disordered" evidence="8">
    <location>
        <begin position="58"/>
        <end position="77"/>
    </location>
</feature>
<evidence type="ECO:0000259" key="9">
    <source>
        <dbReference type="PROSITE" id="PS00434"/>
    </source>
</evidence>
<dbReference type="PANTHER" id="PTHR10015">
    <property type="entry name" value="HEAT SHOCK TRANSCRIPTION FACTOR"/>
    <property type="match status" value="1"/>
</dbReference>
<dbReference type="FunFam" id="1.10.10.10:FF:000027">
    <property type="entry name" value="Heat shock transcription factor 1"/>
    <property type="match status" value="1"/>
</dbReference>
<dbReference type="Gene3D" id="1.10.10.10">
    <property type="entry name" value="Winged helix-like DNA-binding domain superfamily/Winged helix DNA-binding domain"/>
    <property type="match status" value="1"/>
</dbReference>
<evidence type="ECO:0000256" key="4">
    <source>
        <dbReference type="ARBA" id="ARBA00023125"/>
    </source>
</evidence>
<dbReference type="AlphaFoldDB" id="A0A507DUX1"/>